<dbReference type="Proteomes" id="UP000674938">
    <property type="component" value="Unassembled WGS sequence"/>
</dbReference>
<dbReference type="RefSeq" id="WP_209526663.1">
    <property type="nucleotide sequence ID" value="NZ_JAEEGA010000004.1"/>
</dbReference>
<reference evidence="1" key="1">
    <citation type="submission" date="2020-12" db="EMBL/GenBank/DDBJ databases">
        <title>Vagococcus allomyrinae sp. nov. and Enterococcus lavae sp. nov., isolated from the larvae of Allomyrina dichotoma.</title>
        <authorList>
            <person name="Lee S.D."/>
        </authorList>
    </citation>
    <scope>NUCLEOTIDE SEQUENCE</scope>
    <source>
        <strain evidence="1">BWB3-3</strain>
    </source>
</reference>
<dbReference type="AlphaFoldDB" id="A0A940SW54"/>
<keyword evidence="2" id="KW-1185">Reference proteome</keyword>
<comment type="caution">
    <text evidence="1">The sequence shown here is derived from an EMBL/GenBank/DDBJ whole genome shotgun (WGS) entry which is preliminary data.</text>
</comment>
<accession>A0A940SW54</accession>
<organism evidence="1 2">
    <name type="scientific">Vagococcus allomyrinae</name>
    <dbReference type="NCBI Taxonomy" id="2794353"/>
    <lineage>
        <taxon>Bacteria</taxon>
        <taxon>Bacillati</taxon>
        <taxon>Bacillota</taxon>
        <taxon>Bacilli</taxon>
        <taxon>Lactobacillales</taxon>
        <taxon>Enterococcaceae</taxon>
        <taxon>Vagococcus</taxon>
    </lineage>
</organism>
<protein>
    <submittedName>
        <fullName evidence="1">Uncharacterized protein</fullName>
    </submittedName>
</protein>
<sequence>MIALCLLLFLGGCSANRDEQTISTMETSLTSETSHEEDDFTLAFVESTEDSFRFTLKNQTATEYLHIMTDDDLTQYVDNRWEPTVLTKSALYMSSPLAPHSETEFTIPHANFEKRSHTFKLTVHLKNDTFGERYLETIFEVE</sequence>
<evidence type="ECO:0000313" key="2">
    <source>
        <dbReference type="Proteomes" id="UP000674938"/>
    </source>
</evidence>
<dbReference type="EMBL" id="JAEEGA010000004">
    <property type="protein sequence ID" value="MBP1041023.1"/>
    <property type="molecule type" value="Genomic_DNA"/>
</dbReference>
<name>A0A940SW54_9ENTE</name>
<gene>
    <name evidence="1" type="ORF">I6N95_08410</name>
</gene>
<evidence type="ECO:0000313" key="1">
    <source>
        <dbReference type="EMBL" id="MBP1041023.1"/>
    </source>
</evidence>
<proteinExistence type="predicted"/>